<comment type="similarity">
    <text evidence="2 12 13">Belongs to the ATPase A chain family.</text>
</comment>
<dbReference type="PANTHER" id="PTHR42823:SF3">
    <property type="entry name" value="ATP SYNTHASE SUBUNIT A, CHLOROPLASTIC"/>
    <property type="match status" value="1"/>
</dbReference>
<feature type="transmembrane region" description="Helical" evidence="12">
    <location>
        <begin position="148"/>
        <end position="167"/>
    </location>
</feature>
<evidence type="ECO:0000256" key="5">
    <source>
        <dbReference type="ARBA" id="ARBA00022547"/>
    </source>
</evidence>
<protein>
    <recommendedName>
        <fullName evidence="12 13">ATP synthase subunit a</fullName>
    </recommendedName>
    <alternativeName>
        <fullName evidence="12">ATP synthase F0 sector subunit a</fullName>
    </alternativeName>
    <alternativeName>
        <fullName evidence="12">F-ATPase subunit 6</fullName>
    </alternativeName>
</protein>
<keyword evidence="4 12" id="KW-1003">Cell membrane</keyword>
<keyword evidence="5 12" id="KW-0138">CF(0)</keyword>
<dbReference type="AlphaFoldDB" id="H6Q481"/>
<keyword evidence="15" id="KW-1185">Reference proteome</keyword>
<dbReference type="NCBIfam" id="NF004477">
    <property type="entry name" value="PRK05815.1-1"/>
    <property type="match status" value="1"/>
</dbReference>
<dbReference type="CDD" id="cd00310">
    <property type="entry name" value="ATP-synt_Fo_a_6"/>
    <property type="match status" value="1"/>
</dbReference>
<evidence type="ECO:0000256" key="8">
    <source>
        <dbReference type="ARBA" id="ARBA00022989"/>
    </source>
</evidence>
<keyword evidence="9 12" id="KW-0406">Ion transport</keyword>
<evidence type="ECO:0000256" key="12">
    <source>
        <dbReference type="HAMAP-Rule" id="MF_01393"/>
    </source>
</evidence>
<dbReference type="PRINTS" id="PR00123">
    <property type="entry name" value="ATPASEA"/>
</dbReference>
<keyword evidence="6 12" id="KW-0812">Transmembrane</keyword>
<evidence type="ECO:0000256" key="7">
    <source>
        <dbReference type="ARBA" id="ARBA00022781"/>
    </source>
</evidence>
<dbReference type="GO" id="GO:0045259">
    <property type="term" value="C:proton-transporting ATP synthase complex"/>
    <property type="evidence" value="ECO:0007669"/>
    <property type="project" value="UniProtKB-KW"/>
</dbReference>
<evidence type="ECO:0000256" key="4">
    <source>
        <dbReference type="ARBA" id="ARBA00022475"/>
    </source>
</evidence>
<dbReference type="PANTHER" id="PTHR42823">
    <property type="entry name" value="ATP SYNTHASE SUBUNIT A, CHLOROPLASTIC"/>
    <property type="match status" value="1"/>
</dbReference>
<sequence>MSKFNQNLTPKEYVSHHLKNLQIDLSTLKLVENQSNSFWILNIDSLFFSVLIGIVAFFLFYQVSKSMTSGVPNKCQSAVELLIEFININVKDIFGFKKNNLIAPLSFTIFIWIFCMNFMDLIPIDIIPYIVEKKFNISSFRIVPTSDINTTLSIGIGVFALIVYFNFQVKGAKCFFQELIFHPFNNYFFIPINLLLESVNLLSKPISLSLRLFGNIYSGELIFILISGFIPWWMQWILSVPWAIFHILVIILQAFIFMILTIVYLSMASEKVHKK</sequence>
<dbReference type="Proteomes" id="UP000009061">
    <property type="component" value="Chromosome"/>
</dbReference>
<dbReference type="STRING" id="1142511.WIGMOR_0002"/>
<evidence type="ECO:0000313" key="14">
    <source>
        <dbReference type="EMBL" id="AFA40864.1"/>
    </source>
</evidence>
<dbReference type="InterPro" id="IPR035908">
    <property type="entry name" value="F0_ATP_A_sf"/>
</dbReference>
<dbReference type="InterPro" id="IPR045082">
    <property type="entry name" value="ATP_syn_F0_a_bact/chloroplast"/>
</dbReference>
<dbReference type="FunFam" id="1.20.120.220:FF:000002">
    <property type="entry name" value="ATP synthase subunit a"/>
    <property type="match status" value="1"/>
</dbReference>
<dbReference type="KEGG" id="wgl:WIGMOR_0002"/>
<evidence type="ECO:0000256" key="9">
    <source>
        <dbReference type="ARBA" id="ARBA00023065"/>
    </source>
</evidence>
<dbReference type="PROSITE" id="PS00449">
    <property type="entry name" value="ATPASE_A"/>
    <property type="match status" value="1"/>
</dbReference>
<evidence type="ECO:0000256" key="1">
    <source>
        <dbReference type="ARBA" id="ARBA00004141"/>
    </source>
</evidence>
<comment type="subcellular location">
    <subcellularLocation>
        <location evidence="12 13">Cell membrane</location>
        <topology evidence="12 13">Multi-pass membrane protein</topology>
    </subcellularLocation>
    <subcellularLocation>
        <location evidence="1">Membrane</location>
        <topology evidence="1">Multi-pass membrane protein</topology>
    </subcellularLocation>
</comment>
<dbReference type="Gene3D" id="1.20.120.220">
    <property type="entry name" value="ATP synthase, F0 complex, subunit A"/>
    <property type="match status" value="1"/>
</dbReference>
<comment type="function">
    <text evidence="12 13">Key component of the proton channel; it plays a direct role in the translocation of protons across the membrane.</text>
</comment>
<gene>
    <name evidence="12 14" type="primary">atpB</name>
    <name evidence="14" type="synonym">papD</name>
    <name evidence="14" type="synonym">uncB</name>
    <name evidence="14" type="ORF">WIGMOR_0002</name>
</gene>
<dbReference type="Pfam" id="PF00119">
    <property type="entry name" value="ATP-synt_A"/>
    <property type="match status" value="1"/>
</dbReference>
<evidence type="ECO:0000256" key="6">
    <source>
        <dbReference type="ARBA" id="ARBA00022692"/>
    </source>
</evidence>
<feature type="transmembrane region" description="Helical" evidence="12">
    <location>
        <begin position="212"/>
        <end position="234"/>
    </location>
</feature>
<evidence type="ECO:0000256" key="11">
    <source>
        <dbReference type="ARBA" id="ARBA00023310"/>
    </source>
</evidence>
<dbReference type="HAMAP" id="MF_01393">
    <property type="entry name" value="ATP_synth_a_bact"/>
    <property type="match status" value="1"/>
</dbReference>
<dbReference type="SUPFAM" id="SSF81336">
    <property type="entry name" value="F1F0 ATP synthase subunit A"/>
    <property type="match status" value="1"/>
</dbReference>
<reference evidence="14 15" key="1">
    <citation type="journal article" date="2012" name="MBio">
        <title>Insight into the transmission biology and species-specific functional capabilities of tsetse (Diptera: glossinidae) obligate symbiont wigglesworthia.</title>
        <authorList>
            <person name="Rio R.V."/>
            <person name="Symula R.E."/>
            <person name="Wang J."/>
            <person name="Lohs C."/>
            <person name="Wu Y.N."/>
            <person name="Snyder A.K."/>
            <person name="Bjornson R.D."/>
            <person name="Oshima K."/>
            <person name="Biehl B.S."/>
            <person name="Perna N.T."/>
            <person name="Hattori M."/>
            <person name="Aksoy S."/>
        </authorList>
    </citation>
    <scope>NUCLEOTIDE SEQUENCE [LARGE SCALE GENOMIC DNA]</scope>
    <source>
        <strain evidence="14">WGM</strain>
    </source>
</reference>
<keyword evidence="8 12" id="KW-1133">Transmembrane helix</keyword>
<keyword evidence="3 12" id="KW-0813">Transport</keyword>
<evidence type="ECO:0000256" key="10">
    <source>
        <dbReference type="ARBA" id="ARBA00023136"/>
    </source>
</evidence>
<dbReference type="GO" id="GO:0005886">
    <property type="term" value="C:plasma membrane"/>
    <property type="evidence" value="ECO:0007669"/>
    <property type="project" value="UniProtKB-SubCell"/>
</dbReference>
<dbReference type="NCBIfam" id="TIGR01131">
    <property type="entry name" value="ATP_synt_6_or_A"/>
    <property type="match status" value="1"/>
</dbReference>
<evidence type="ECO:0000256" key="13">
    <source>
        <dbReference type="RuleBase" id="RU000483"/>
    </source>
</evidence>
<accession>H6Q481</accession>
<organism evidence="14 15">
    <name type="scientific">Wigglesworthia glossinidia endosymbiont of Glossina morsitans morsitans</name>
    <name type="common">Yale colony</name>
    <dbReference type="NCBI Taxonomy" id="1142511"/>
    <lineage>
        <taxon>Bacteria</taxon>
        <taxon>Pseudomonadati</taxon>
        <taxon>Pseudomonadota</taxon>
        <taxon>Gammaproteobacteria</taxon>
        <taxon>Enterobacterales</taxon>
        <taxon>Erwiniaceae</taxon>
        <taxon>Wigglesworthia</taxon>
    </lineage>
</organism>
<dbReference type="EMBL" id="CP003315">
    <property type="protein sequence ID" value="AFA40864.1"/>
    <property type="molecule type" value="Genomic_DNA"/>
</dbReference>
<keyword evidence="10 12" id="KW-0472">Membrane</keyword>
<dbReference type="InterPro" id="IPR023011">
    <property type="entry name" value="ATP_synth_F0_asu_AS"/>
</dbReference>
<feature type="transmembrane region" description="Helical" evidence="12">
    <location>
        <begin position="38"/>
        <end position="61"/>
    </location>
</feature>
<name>H6Q481_WIGGL</name>
<keyword evidence="11 12" id="KW-0066">ATP synthesis</keyword>
<proteinExistence type="inferred from homology"/>
<evidence type="ECO:0000313" key="15">
    <source>
        <dbReference type="Proteomes" id="UP000009061"/>
    </source>
</evidence>
<dbReference type="eggNOG" id="COG0356">
    <property type="taxonomic scope" value="Bacteria"/>
</dbReference>
<dbReference type="RefSeq" id="WP_014353803.1">
    <property type="nucleotide sequence ID" value="NC_016893.1"/>
</dbReference>
<keyword evidence="7 12" id="KW-0375">Hydrogen ion transport</keyword>
<evidence type="ECO:0000256" key="3">
    <source>
        <dbReference type="ARBA" id="ARBA00022448"/>
    </source>
</evidence>
<evidence type="ECO:0000256" key="2">
    <source>
        <dbReference type="ARBA" id="ARBA00006810"/>
    </source>
</evidence>
<dbReference type="InterPro" id="IPR000568">
    <property type="entry name" value="ATP_synth_F0_asu"/>
</dbReference>
<feature type="transmembrane region" description="Helical" evidence="12">
    <location>
        <begin position="101"/>
        <end position="119"/>
    </location>
</feature>
<dbReference type="HOGENOM" id="CLU_041018_1_0_6"/>
<dbReference type="GO" id="GO:0042777">
    <property type="term" value="P:proton motive force-driven plasma membrane ATP synthesis"/>
    <property type="evidence" value="ECO:0007669"/>
    <property type="project" value="TreeGrafter"/>
</dbReference>
<dbReference type="OrthoDB" id="9789241at2"/>
<dbReference type="GO" id="GO:0046933">
    <property type="term" value="F:proton-transporting ATP synthase activity, rotational mechanism"/>
    <property type="evidence" value="ECO:0007669"/>
    <property type="project" value="UniProtKB-UniRule"/>
</dbReference>
<feature type="transmembrane region" description="Helical" evidence="12">
    <location>
        <begin position="240"/>
        <end position="265"/>
    </location>
</feature>